<dbReference type="AlphaFoldDB" id="A0A8J2K341"/>
<dbReference type="Proteomes" id="UP000708208">
    <property type="component" value="Unassembled WGS sequence"/>
</dbReference>
<evidence type="ECO:0000313" key="2">
    <source>
        <dbReference type="EMBL" id="CAG7728713.1"/>
    </source>
</evidence>
<protein>
    <submittedName>
        <fullName evidence="2">Uncharacterized protein</fullName>
    </submittedName>
</protein>
<dbReference type="EMBL" id="CAJVCH010167229">
    <property type="protein sequence ID" value="CAG7728713.1"/>
    <property type="molecule type" value="Genomic_DNA"/>
</dbReference>
<name>A0A8J2K341_9HEXA</name>
<reference evidence="2" key="1">
    <citation type="submission" date="2021-06" db="EMBL/GenBank/DDBJ databases">
        <authorList>
            <person name="Hodson N. C."/>
            <person name="Mongue J. A."/>
            <person name="Jaron S. K."/>
        </authorList>
    </citation>
    <scope>NUCLEOTIDE SEQUENCE</scope>
</reference>
<organism evidence="2 3">
    <name type="scientific">Allacma fusca</name>
    <dbReference type="NCBI Taxonomy" id="39272"/>
    <lineage>
        <taxon>Eukaryota</taxon>
        <taxon>Metazoa</taxon>
        <taxon>Ecdysozoa</taxon>
        <taxon>Arthropoda</taxon>
        <taxon>Hexapoda</taxon>
        <taxon>Collembola</taxon>
        <taxon>Symphypleona</taxon>
        <taxon>Sminthuridae</taxon>
        <taxon>Allacma</taxon>
    </lineage>
</organism>
<evidence type="ECO:0000256" key="1">
    <source>
        <dbReference type="SAM" id="MobiDB-lite"/>
    </source>
</evidence>
<comment type="caution">
    <text evidence="2">The sequence shown here is derived from an EMBL/GenBank/DDBJ whole genome shotgun (WGS) entry which is preliminary data.</text>
</comment>
<feature type="region of interest" description="Disordered" evidence="1">
    <location>
        <begin position="1"/>
        <end position="41"/>
    </location>
</feature>
<evidence type="ECO:0000313" key="3">
    <source>
        <dbReference type="Proteomes" id="UP000708208"/>
    </source>
</evidence>
<keyword evidence="3" id="KW-1185">Reference proteome</keyword>
<accession>A0A8J2K341</accession>
<gene>
    <name evidence="2" type="ORF">AFUS01_LOCUS17474</name>
</gene>
<proteinExistence type="predicted"/>
<sequence>MKIVNESVRNKLPRSKHKQVDKSKKPKPAGNGSRKVKKHTRDHFVAPFPLLQLPRVELWCRNPQCTYNNKIQPHEVINPPVPPQNFGDRMVHPSQRTSHQSKLSSITSISTPLASDSNTTDTTLTIKSSSSGSISQNEQLTQSTKMKYPGVHEFYPGSGRGRIPPPPKQVTALNGVLPRTSTVKPGHRGTSIPVASSAGSCVGCRNLPQHSLEEDIPIEDGKLDYPYSTFWHLNNNFNNNLNLQSSTLKRDASVHSYG</sequence>
<feature type="region of interest" description="Disordered" evidence="1">
    <location>
        <begin position="96"/>
        <end position="120"/>
    </location>
</feature>